<accession>A6NZ19</accession>
<sequence length="172" mass="18859">MDYHDIKRRERCAVFIFTAKVDRRKLTAAAVAGVVLCGALVALFVLLGGKGTAVSALADPKGVRTNEDRIAYLEQFGWTVDPEPAAVEELLIPETFDETYTQYLELQSSQGFDLTKYCGKRVKRYAYTITNYPTGETGVQAGLLVYKNTVIGGEVLSSQLDGFIHGLSLPQS</sequence>
<evidence type="ECO:0000313" key="3">
    <source>
        <dbReference type="EMBL" id="EDM98668.1"/>
    </source>
</evidence>
<dbReference type="InterPro" id="IPR032257">
    <property type="entry name" value="DUF4830"/>
</dbReference>
<name>A6NZ19_9FIRM</name>
<feature type="domain" description="DUF4830" evidence="2">
    <location>
        <begin position="73"/>
        <end position="153"/>
    </location>
</feature>
<comment type="caution">
    <text evidence="3">The sequence shown here is derived from an EMBL/GenBank/DDBJ whole genome shotgun (WGS) entry which is preliminary data.</text>
</comment>
<proteinExistence type="predicted"/>
<feature type="transmembrane region" description="Helical" evidence="1">
    <location>
        <begin position="26"/>
        <end position="47"/>
    </location>
</feature>
<evidence type="ECO:0000259" key="2">
    <source>
        <dbReference type="Pfam" id="PF16112"/>
    </source>
</evidence>
<dbReference type="EMBL" id="AAXG02000032">
    <property type="protein sequence ID" value="EDM98668.1"/>
    <property type="molecule type" value="Genomic_DNA"/>
</dbReference>
<dbReference type="eggNOG" id="ENOG5032QRM">
    <property type="taxonomic scope" value="Bacteria"/>
</dbReference>
<reference evidence="3 4" key="2">
    <citation type="submission" date="2007-06" db="EMBL/GenBank/DDBJ databases">
        <title>Draft genome sequence of Pseudoflavonifractor capillosus ATCC 29799.</title>
        <authorList>
            <person name="Sudarsanam P."/>
            <person name="Ley R."/>
            <person name="Guruge J."/>
            <person name="Turnbaugh P.J."/>
            <person name="Mahowald M."/>
            <person name="Liep D."/>
            <person name="Gordon J."/>
        </authorList>
    </citation>
    <scope>NUCLEOTIDE SEQUENCE [LARGE SCALE GENOMIC DNA]</scope>
    <source>
        <strain evidence="3 4">ATCC 29799</strain>
    </source>
</reference>
<evidence type="ECO:0000313" key="4">
    <source>
        <dbReference type="Proteomes" id="UP000003639"/>
    </source>
</evidence>
<keyword evidence="1" id="KW-0812">Transmembrane</keyword>
<keyword evidence="1" id="KW-0472">Membrane</keyword>
<protein>
    <recommendedName>
        <fullName evidence="2">DUF4830 domain-containing protein</fullName>
    </recommendedName>
</protein>
<keyword evidence="4" id="KW-1185">Reference proteome</keyword>
<dbReference type="AlphaFoldDB" id="A6NZ19"/>
<dbReference type="Pfam" id="PF16112">
    <property type="entry name" value="DUF4830"/>
    <property type="match status" value="1"/>
</dbReference>
<gene>
    <name evidence="3" type="ORF">BACCAP_03470</name>
</gene>
<reference evidence="3 4" key="1">
    <citation type="submission" date="2007-04" db="EMBL/GenBank/DDBJ databases">
        <authorList>
            <person name="Fulton L."/>
            <person name="Clifton S."/>
            <person name="Fulton B."/>
            <person name="Xu J."/>
            <person name="Minx P."/>
            <person name="Pepin K.H."/>
            <person name="Johnson M."/>
            <person name="Thiruvilangam P."/>
            <person name="Bhonagiri V."/>
            <person name="Nash W.E."/>
            <person name="Mardis E.R."/>
            <person name="Wilson R.K."/>
        </authorList>
    </citation>
    <scope>NUCLEOTIDE SEQUENCE [LARGE SCALE GENOMIC DNA]</scope>
    <source>
        <strain evidence="3 4">ATCC 29799</strain>
    </source>
</reference>
<keyword evidence="1" id="KW-1133">Transmembrane helix</keyword>
<evidence type="ECO:0000256" key="1">
    <source>
        <dbReference type="SAM" id="Phobius"/>
    </source>
</evidence>
<organism evidence="3 4">
    <name type="scientific">Pseudoflavonifractor capillosus ATCC 29799</name>
    <dbReference type="NCBI Taxonomy" id="411467"/>
    <lineage>
        <taxon>Bacteria</taxon>
        <taxon>Bacillati</taxon>
        <taxon>Bacillota</taxon>
        <taxon>Clostridia</taxon>
        <taxon>Eubacteriales</taxon>
        <taxon>Oscillospiraceae</taxon>
        <taxon>Pseudoflavonifractor</taxon>
    </lineage>
</organism>
<dbReference type="STRING" id="411467.BACCAP_03470"/>
<dbReference type="OrthoDB" id="1821579at2"/>
<dbReference type="Proteomes" id="UP000003639">
    <property type="component" value="Unassembled WGS sequence"/>
</dbReference>